<feature type="compositionally biased region" description="Gly residues" evidence="1">
    <location>
        <begin position="132"/>
        <end position="146"/>
    </location>
</feature>
<dbReference type="SMART" id="SM00034">
    <property type="entry name" value="CLECT"/>
    <property type="match status" value="1"/>
</dbReference>
<feature type="region of interest" description="Disordered" evidence="1">
    <location>
        <begin position="117"/>
        <end position="149"/>
    </location>
</feature>
<evidence type="ECO:0000313" key="3">
    <source>
        <dbReference type="Ensembl" id="ENSAPLP00000023961.1"/>
    </source>
</evidence>
<protein>
    <recommendedName>
        <fullName evidence="2">C-type lectin domain-containing protein</fullName>
    </recommendedName>
</protein>
<accession>A0A493TDG6</accession>
<dbReference type="InterPro" id="IPR016186">
    <property type="entry name" value="C-type_lectin-like/link_sf"/>
</dbReference>
<dbReference type="Ensembl" id="ENSAPLT00000037296.1">
    <property type="protein sequence ID" value="ENSAPLP00000023961.1"/>
    <property type="gene ID" value="ENSAPLG00000017366.1"/>
</dbReference>
<feature type="compositionally biased region" description="Low complexity" evidence="1">
    <location>
        <begin position="51"/>
        <end position="60"/>
    </location>
</feature>
<dbReference type="InterPro" id="IPR001304">
    <property type="entry name" value="C-type_lectin-like"/>
</dbReference>
<dbReference type="Gene3D" id="3.10.100.10">
    <property type="entry name" value="Mannose-Binding Protein A, subunit A"/>
    <property type="match status" value="1"/>
</dbReference>
<dbReference type="GeneTree" id="ENSGT01030000234937"/>
<feature type="region of interest" description="Disordered" evidence="1">
    <location>
        <begin position="38"/>
        <end position="100"/>
    </location>
</feature>
<keyword evidence="4" id="KW-1185">Reference proteome</keyword>
<sequence length="470" mass="48467">HRNPLLPGTAPLGGLRVLSPHPWVGPSPAPPVLPQAHAHRGLQGQRPLGPPAVSGAPGAPQCHGAVGLGGQQTLRKEHRGQGGVGDPSVPPPCGARGALGQPCQGGGGGAQGFVHTSRGCSSQPRPPPHIKGGWGPQQGDKGGGTKQRGADLAALRPSVGLPGVQEAWPKRGWGLGARGLGSHRWSGACLSVCLSVRLSRHPPEAPAHPRGGHPEALISLPALGAAPQRGYKGSGAATSCTSPAPLHASDTGRTRMGPAAFLCLLGLLSLPSLPGVQANKCPKGWLDFRGSCYGYFGQELTWRKAEAWCKVIHAGCHLASLHSPEEHAAVARFIAKFQRREEEDNVWIGLHHWVSCRGRTTPAARGTPSSASTLPRSRTTSELPPGPAVLLHPASPRPSACNPGPSAPPRSHCPRCARGGGPLNKCARSTPWCCLFLQLHPCPAPCCPLVMAGCRAAHGGALSAAPRCVV</sequence>
<dbReference type="Proteomes" id="UP000016666">
    <property type="component" value="Unassembled WGS sequence"/>
</dbReference>
<evidence type="ECO:0000259" key="2">
    <source>
        <dbReference type="PROSITE" id="PS50041"/>
    </source>
</evidence>
<feature type="compositionally biased region" description="Polar residues" evidence="1">
    <location>
        <begin position="367"/>
        <end position="382"/>
    </location>
</feature>
<name>A0A493TDG6_ANAPP</name>
<reference evidence="3" key="2">
    <citation type="submission" date="2025-08" db="UniProtKB">
        <authorList>
            <consortium name="Ensembl"/>
        </authorList>
    </citation>
    <scope>IDENTIFICATION</scope>
</reference>
<proteinExistence type="predicted"/>
<organism evidence="3 4">
    <name type="scientific">Anas platyrhynchos platyrhynchos</name>
    <name type="common">Northern mallard</name>
    <dbReference type="NCBI Taxonomy" id="8840"/>
    <lineage>
        <taxon>Eukaryota</taxon>
        <taxon>Metazoa</taxon>
        <taxon>Chordata</taxon>
        <taxon>Craniata</taxon>
        <taxon>Vertebrata</taxon>
        <taxon>Euteleostomi</taxon>
        <taxon>Archelosauria</taxon>
        <taxon>Archosauria</taxon>
        <taxon>Dinosauria</taxon>
        <taxon>Saurischia</taxon>
        <taxon>Theropoda</taxon>
        <taxon>Coelurosauria</taxon>
        <taxon>Aves</taxon>
        <taxon>Neognathae</taxon>
        <taxon>Galloanserae</taxon>
        <taxon>Anseriformes</taxon>
        <taxon>Anatidae</taxon>
        <taxon>Anatinae</taxon>
        <taxon>Anas</taxon>
    </lineage>
</organism>
<dbReference type="Pfam" id="PF00059">
    <property type="entry name" value="Lectin_C"/>
    <property type="match status" value="1"/>
</dbReference>
<dbReference type="InterPro" id="IPR016187">
    <property type="entry name" value="CTDL_fold"/>
</dbReference>
<dbReference type="AlphaFoldDB" id="A0A493TDG6"/>
<evidence type="ECO:0000256" key="1">
    <source>
        <dbReference type="SAM" id="MobiDB-lite"/>
    </source>
</evidence>
<dbReference type="SUPFAM" id="SSF56436">
    <property type="entry name" value="C-type lectin-like"/>
    <property type="match status" value="1"/>
</dbReference>
<evidence type="ECO:0000313" key="4">
    <source>
        <dbReference type="Proteomes" id="UP000016666"/>
    </source>
</evidence>
<feature type="region of interest" description="Disordered" evidence="1">
    <location>
        <begin position="361"/>
        <end position="389"/>
    </location>
</feature>
<reference evidence="3" key="3">
    <citation type="submission" date="2025-09" db="UniProtKB">
        <authorList>
            <consortium name="Ensembl"/>
        </authorList>
    </citation>
    <scope>IDENTIFICATION</scope>
</reference>
<reference evidence="4" key="1">
    <citation type="submission" date="2017-10" db="EMBL/GenBank/DDBJ databases">
        <title>A new Pekin duck reference genome.</title>
        <authorList>
            <person name="Hou Z.-C."/>
            <person name="Zhou Z.-K."/>
            <person name="Zhu F."/>
            <person name="Hou S.-S."/>
        </authorList>
    </citation>
    <scope>NUCLEOTIDE SEQUENCE [LARGE SCALE GENOMIC DNA]</scope>
</reference>
<dbReference type="PROSITE" id="PS50041">
    <property type="entry name" value="C_TYPE_LECTIN_2"/>
    <property type="match status" value="1"/>
</dbReference>
<feature type="domain" description="C-type lectin" evidence="2">
    <location>
        <begin position="288"/>
        <end position="351"/>
    </location>
</feature>